<dbReference type="InterPro" id="IPR013108">
    <property type="entry name" value="Amidohydro_3"/>
</dbReference>
<protein>
    <submittedName>
        <fullName evidence="2">Amidohydrolase</fullName>
    </submittedName>
</protein>
<dbReference type="Gene3D" id="3.10.310.70">
    <property type="match status" value="1"/>
</dbReference>
<name>A0A939KEM4_9CLOT</name>
<dbReference type="CDD" id="cd01300">
    <property type="entry name" value="YtcJ_like"/>
    <property type="match status" value="1"/>
</dbReference>
<keyword evidence="3" id="KW-1185">Reference proteome</keyword>
<dbReference type="InterPro" id="IPR033932">
    <property type="entry name" value="YtcJ-like"/>
</dbReference>
<dbReference type="RefSeq" id="WP_207598095.1">
    <property type="nucleotide sequence ID" value="NZ_JAFNJU010000001.1"/>
</dbReference>
<dbReference type="SUPFAM" id="SSF51556">
    <property type="entry name" value="Metallo-dependent hydrolases"/>
    <property type="match status" value="1"/>
</dbReference>
<dbReference type="Proteomes" id="UP000664218">
    <property type="component" value="Unassembled WGS sequence"/>
</dbReference>
<dbReference type="PANTHER" id="PTHR22642:SF2">
    <property type="entry name" value="PROTEIN LONG AFTER FAR-RED 3"/>
    <property type="match status" value="1"/>
</dbReference>
<dbReference type="Gene3D" id="2.30.40.10">
    <property type="entry name" value="Urease, subunit C, domain 1"/>
    <property type="match status" value="1"/>
</dbReference>
<sequence length="535" mass="60487">MKLLLKNGKIYQKRNLFTDALYMENGYIISSGSKALLEENTLKPSEIMDLDGKTVVPGFNDAHLHFYQAGVALSTVNLYGSASIEEMITRSAAFLEKQGKNLKTLTGRGFNQDYFTEKRLPTRDDLDRISRDIPIIFTRTCSHLAVVNSAALEKLNLSTPPPSIEGGQIDAAADGVPNGVFRENAIRLLDVLYEEESIDSALHHIRAAAEKALSYGITSVQVNDIWLDNPEAEVVEEAYRRFAQENPCIRIYHQIYAKDVKTFRKRLESGFNRSESPFLKYGLLKMFADGSLGARTAYLRKPYADDPSTRGIPTMSQELLESMIRTAEDHGIQTAIHVIGDGALERVLDAYEKVIRDNRNRHGLIHVQITDQTLLERIRKLNLMVYAQPIFLHYDLHIVEDRVGKSLAESSYAFATMEKLGIRVAYSSDAPIENFQVMENLHCAVNRQDLTLFPPKGYNTKEAVDRYTALDNITANSAYMSLEENRKGRLLPGYYADLVVLEEPYFDVPADRIKDIKVHMTIVNGQIRYDSRKDC</sequence>
<organism evidence="2 3">
    <name type="scientific">Proteiniclasticum aestuarii</name>
    <dbReference type="NCBI Taxonomy" id="2817862"/>
    <lineage>
        <taxon>Bacteria</taxon>
        <taxon>Bacillati</taxon>
        <taxon>Bacillota</taxon>
        <taxon>Clostridia</taxon>
        <taxon>Eubacteriales</taxon>
        <taxon>Clostridiaceae</taxon>
        <taxon>Proteiniclasticum</taxon>
    </lineage>
</organism>
<accession>A0A939KEM4</accession>
<proteinExistence type="predicted"/>
<dbReference type="Pfam" id="PF07969">
    <property type="entry name" value="Amidohydro_3"/>
    <property type="match status" value="1"/>
</dbReference>
<dbReference type="Gene3D" id="3.20.20.140">
    <property type="entry name" value="Metal-dependent hydrolases"/>
    <property type="match status" value="1"/>
</dbReference>
<evidence type="ECO:0000313" key="3">
    <source>
        <dbReference type="Proteomes" id="UP000664218"/>
    </source>
</evidence>
<feature type="domain" description="Amidohydrolase 3" evidence="1">
    <location>
        <begin position="46"/>
        <end position="529"/>
    </location>
</feature>
<dbReference type="GO" id="GO:0016810">
    <property type="term" value="F:hydrolase activity, acting on carbon-nitrogen (but not peptide) bonds"/>
    <property type="evidence" value="ECO:0007669"/>
    <property type="project" value="InterPro"/>
</dbReference>
<comment type="caution">
    <text evidence="2">The sequence shown here is derived from an EMBL/GenBank/DDBJ whole genome shotgun (WGS) entry which is preliminary data.</text>
</comment>
<reference evidence="2" key="1">
    <citation type="submission" date="2021-03" db="EMBL/GenBank/DDBJ databases">
        <title>Proteiniclasticum marinus sp. nov., isolated from tidal flat sediment.</title>
        <authorList>
            <person name="Namirimu T."/>
            <person name="Yang J.-A."/>
            <person name="Yang S.-H."/>
            <person name="Kim Y.-J."/>
            <person name="Kwon K.K."/>
        </authorList>
    </citation>
    <scope>NUCLEOTIDE SEQUENCE</scope>
    <source>
        <strain evidence="2">SCR006</strain>
    </source>
</reference>
<dbReference type="AlphaFoldDB" id="A0A939KEM4"/>
<dbReference type="SUPFAM" id="SSF51338">
    <property type="entry name" value="Composite domain of metallo-dependent hydrolases"/>
    <property type="match status" value="1"/>
</dbReference>
<gene>
    <name evidence="2" type="ORF">J3A84_00800</name>
</gene>
<dbReference type="InterPro" id="IPR011059">
    <property type="entry name" value="Metal-dep_hydrolase_composite"/>
</dbReference>
<dbReference type="InterPro" id="IPR032466">
    <property type="entry name" value="Metal_Hydrolase"/>
</dbReference>
<dbReference type="PANTHER" id="PTHR22642">
    <property type="entry name" value="IMIDAZOLONEPROPIONASE"/>
    <property type="match status" value="1"/>
</dbReference>
<dbReference type="EMBL" id="JAFNJU010000001">
    <property type="protein sequence ID" value="MBO1263577.1"/>
    <property type="molecule type" value="Genomic_DNA"/>
</dbReference>
<evidence type="ECO:0000259" key="1">
    <source>
        <dbReference type="Pfam" id="PF07969"/>
    </source>
</evidence>
<evidence type="ECO:0000313" key="2">
    <source>
        <dbReference type="EMBL" id="MBO1263577.1"/>
    </source>
</evidence>